<feature type="compositionally biased region" description="Low complexity" evidence="1">
    <location>
        <begin position="252"/>
        <end position="272"/>
    </location>
</feature>
<dbReference type="VEuPathDB" id="FungiDB:BO71DRAFT_448227"/>
<dbReference type="EMBL" id="KZ825829">
    <property type="protein sequence ID" value="PYH97094.1"/>
    <property type="molecule type" value="Genomic_DNA"/>
</dbReference>
<organism evidence="2 3">
    <name type="scientific">Aspergillus ellipticus CBS 707.79</name>
    <dbReference type="NCBI Taxonomy" id="1448320"/>
    <lineage>
        <taxon>Eukaryota</taxon>
        <taxon>Fungi</taxon>
        <taxon>Dikarya</taxon>
        <taxon>Ascomycota</taxon>
        <taxon>Pezizomycotina</taxon>
        <taxon>Eurotiomycetes</taxon>
        <taxon>Eurotiomycetidae</taxon>
        <taxon>Eurotiales</taxon>
        <taxon>Aspergillaceae</taxon>
        <taxon>Aspergillus</taxon>
        <taxon>Aspergillus subgen. Circumdati</taxon>
    </lineage>
</organism>
<evidence type="ECO:0000256" key="1">
    <source>
        <dbReference type="SAM" id="MobiDB-lite"/>
    </source>
</evidence>
<evidence type="ECO:0000313" key="3">
    <source>
        <dbReference type="Proteomes" id="UP000247810"/>
    </source>
</evidence>
<feature type="compositionally biased region" description="Pro residues" evidence="1">
    <location>
        <begin position="214"/>
        <end position="227"/>
    </location>
</feature>
<dbReference type="OrthoDB" id="5389296at2759"/>
<proteinExistence type="predicted"/>
<dbReference type="Proteomes" id="UP000247810">
    <property type="component" value="Unassembled WGS sequence"/>
</dbReference>
<feature type="compositionally biased region" description="Acidic residues" evidence="1">
    <location>
        <begin position="73"/>
        <end position="82"/>
    </location>
</feature>
<feature type="compositionally biased region" description="Polar residues" evidence="1">
    <location>
        <begin position="128"/>
        <end position="138"/>
    </location>
</feature>
<sequence length="490" mass="52820">MPPVATPFRASRRSAGPQFASTPRFFLSQTPASQQASQGVDVDEDLPYATPVPAGRASKRGRQAPAPQKDIIEDSDDEPDDDSPYRPANAREGTSSRSSTPDERTEIDIAFEELFGSTSDRSKRRRVSWNNKTHTETPSIPRRRSNADYIVISSPDPPSPLADTHHPSPPATTHLPPPPSSAAAANNPPTPSAPVQPPYQTPKQAPPTRIFPKPVLPGPETPRPPSTPATAPLRRFILAQPPPSSQHQSTLRPSTIATTTPIPPSQSQSRTPAFVLPRSPSPPPDNDNNNNGDTIPTPFSPSSRALRRRGRNRQSQNYVPGGMAAAVRGWILEMGAKREQQQQQQQQPSPYAHSPDMEKYSIAVRISSVRQSALGSCGALAFVRGCPVGSAEGDEPGDVQMKNVLLLGPPATAAQSRRIPDLKAGMVVGVFRGLAWDVDLGESSGISQVLGTEMGIPAIEDMPQSDREDLTSRGKWHIGMEWEVVSPSLM</sequence>
<evidence type="ECO:0000313" key="2">
    <source>
        <dbReference type="EMBL" id="PYH97094.1"/>
    </source>
</evidence>
<reference evidence="2 3" key="1">
    <citation type="submission" date="2018-02" db="EMBL/GenBank/DDBJ databases">
        <title>The genomes of Aspergillus section Nigri reveals drivers in fungal speciation.</title>
        <authorList>
            <consortium name="DOE Joint Genome Institute"/>
            <person name="Vesth T.C."/>
            <person name="Nybo J."/>
            <person name="Theobald S."/>
            <person name="Brandl J."/>
            <person name="Frisvad J.C."/>
            <person name="Nielsen K.F."/>
            <person name="Lyhne E.K."/>
            <person name="Kogle M.E."/>
            <person name="Kuo A."/>
            <person name="Riley R."/>
            <person name="Clum A."/>
            <person name="Nolan M."/>
            <person name="Lipzen A."/>
            <person name="Salamov A."/>
            <person name="Henrissat B."/>
            <person name="Wiebenga A."/>
            <person name="De vries R.P."/>
            <person name="Grigoriev I.V."/>
            <person name="Mortensen U.H."/>
            <person name="Andersen M.R."/>
            <person name="Baker S.E."/>
        </authorList>
    </citation>
    <scope>NUCLEOTIDE SEQUENCE [LARGE SCALE GENOMIC DNA]</scope>
    <source>
        <strain evidence="2 3">CBS 707.79</strain>
    </source>
</reference>
<protein>
    <submittedName>
        <fullName evidence="2">Uncharacterized protein</fullName>
    </submittedName>
</protein>
<feature type="compositionally biased region" description="Polar residues" evidence="1">
    <location>
        <begin position="27"/>
        <end position="38"/>
    </location>
</feature>
<feature type="region of interest" description="Disordered" evidence="1">
    <location>
        <begin position="1"/>
        <end position="321"/>
    </location>
</feature>
<keyword evidence="3" id="KW-1185">Reference proteome</keyword>
<dbReference type="AlphaFoldDB" id="A0A319DJN8"/>
<feature type="compositionally biased region" description="Pro residues" evidence="1">
    <location>
        <begin position="188"/>
        <end position="200"/>
    </location>
</feature>
<feature type="compositionally biased region" description="Pro residues" evidence="1">
    <location>
        <begin position="167"/>
        <end position="180"/>
    </location>
</feature>
<name>A0A319DJN8_9EURO</name>
<accession>A0A319DJN8</accession>
<gene>
    <name evidence="2" type="ORF">BO71DRAFT_448227</name>
</gene>